<keyword evidence="2" id="KW-1185">Reference proteome</keyword>
<protein>
    <submittedName>
        <fullName evidence="1">Uncharacterized protein</fullName>
    </submittedName>
</protein>
<reference evidence="2" key="1">
    <citation type="submission" date="2016-06" db="EMBL/GenBank/DDBJ databases">
        <title>Parallel loss of symbiosis genes in relatives of nitrogen-fixing non-legume Parasponia.</title>
        <authorList>
            <person name="Van Velzen R."/>
            <person name="Holmer R."/>
            <person name="Bu F."/>
            <person name="Rutten L."/>
            <person name="Van Zeijl A."/>
            <person name="Liu W."/>
            <person name="Santuari L."/>
            <person name="Cao Q."/>
            <person name="Sharma T."/>
            <person name="Shen D."/>
            <person name="Roswanjaya Y."/>
            <person name="Wardhani T."/>
            <person name="Kalhor M.S."/>
            <person name="Jansen J."/>
            <person name="Van den Hoogen J."/>
            <person name="Gungor B."/>
            <person name="Hartog M."/>
            <person name="Hontelez J."/>
            <person name="Verver J."/>
            <person name="Yang W.-C."/>
            <person name="Schijlen E."/>
            <person name="Repin R."/>
            <person name="Schilthuizen M."/>
            <person name="Schranz E."/>
            <person name="Heidstra R."/>
            <person name="Miyata K."/>
            <person name="Fedorova E."/>
            <person name="Kohlen W."/>
            <person name="Bisseling T."/>
            <person name="Smit S."/>
            <person name="Geurts R."/>
        </authorList>
    </citation>
    <scope>NUCLEOTIDE SEQUENCE [LARGE SCALE GENOMIC DNA]</scope>
    <source>
        <strain evidence="2">cv. WU1-14</strain>
    </source>
</reference>
<name>A0A2P5AKN9_PARAD</name>
<dbReference type="OrthoDB" id="2121828at2759"/>
<evidence type="ECO:0000313" key="1">
    <source>
        <dbReference type="EMBL" id="PON37109.1"/>
    </source>
</evidence>
<dbReference type="Proteomes" id="UP000237105">
    <property type="component" value="Unassembled WGS sequence"/>
</dbReference>
<gene>
    <name evidence="1" type="ORF">PanWU01x14_323050</name>
</gene>
<dbReference type="EMBL" id="JXTB01000542">
    <property type="protein sequence ID" value="PON37109.1"/>
    <property type="molecule type" value="Genomic_DNA"/>
</dbReference>
<dbReference type="AlphaFoldDB" id="A0A2P5AKN9"/>
<evidence type="ECO:0000313" key="2">
    <source>
        <dbReference type="Proteomes" id="UP000237105"/>
    </source>
</evidence>
<sequence>MNQSLLFAPKGTKVKKLKYYDEVEIVLQKPHLSELKTTRFTFIGSTFMCWPKVLGIMTRRFGQEEIQLN</sequence>
<accession>A0A2P5AKN9</accession>
<proteinExistence type="predicted"/>
<organism evidence="1 2">
    <name type="scientific">Parasponia andersonii</name>
    <name type="common">Sponia andersonii</name>
    <dbReference type="NCBI Taxonomy" id="3476"/>
    <lineage>
        <taxon>Eukaryota</taxon>
        <taxon>Viridiplantae</taxon>
        <taxon>Streptophyta</taxon>
        <taxon>Embryophyta</taxon>
        <taxon>Tracheophyta</taxon>
        <taxon>Spermatophyta</taxon>
        <taxon>Magnoliopsida</taxon>
        <taxon>eudicotyledons</taxon>
        <taxon>Gunneridae</taxon>
        <taxon>Pentapetalae</taxon>
        <taxon>rosids</taxon>
        <taxon>fabids</taxon>
        <taxon>Rosales</taxon>
        <taxon>Cannabaceae</taxon>
        <taxon>Parasponia</taxon>
    </lineage>
</organism>
<comment type="caution">
    <text evidence="1">The sequence shown here is derived from an EMBL/GenBank/DDBJ whole genome shotgun (WGS) entry which is preliminary data.</text>
</comment>